<keyword evidence="1" id="KW-0863">Zinc-finger</keyword>
<feature type="compositionally biased region" description="Low complexity" evidence="2">
    <location>
        <begin position="174"/>
        <end position="186"/>
    </location>
</feature>
<dbReference type="Proteomes" id="UP001152607">
    <property type="component" value="Unassembled WGS sequence"/>
</dbReference>
<evidence type="ECO:0000313" key="4">
    <source>
        <dbReference type="EMBL" id="CAI6332132.1"/>
    </source>
</evidence>
<keyword evidence="5" id="KW-1185">Reference proteome</keyword>
<name>A0A9W4UD61_9PLEO</name>
<gene>
    <name evidence="4" type="ORF">PDIGIT_LOCUS5162</name>
</gene>
<dbReference type="PROSITE" id="PS50157">
    <property type="entry name" value="ZINC_FINGER_C2H2_2"/>
    <property type="match status" value="1"/>
</dbReference>
<evidence type="ECO:0000256" key="1">
    <source>
        <dbReference type="PROSITE-ProRule" id="PRU00042"/>
    </source>
</evidence>
<comment type="caution">
    <text evidence="4">The sequence shown here is derived from an EMBL/GenBank/DDBJ whole genome shotgun (WGS) entry which is preliminary data.</text>
</comment>
<dbReference type="InterPro" id="IPR013087">
    <property type="entry name" value="Znf_C2H2_type"/>
</dbReference>
<keyword evidence="1" id="KW-0862">Zinc</keyword>
<protein>
    <recommendedName>
        <fullName evidence="3">C2H2-type domain-containing protein</fullName>
    </recommendedName>
</protein>
<organism evidence="4 5">
    <name type="scientific">Periconia digitata</name>
    <dbReference type="NCBI Taxonomy" id="1303443"/>
    <lineage>
        <taxon>Eukaryota</taxon>
        <taxon>Fungi</taxon>
        <taxon>Dikarya</taxon>
        <taxon>Ascomycota</taxon>
        <taxon>Pezizomycotina</taxon>
        <taxon>Dothideomycetes</taxon>
        <taxon>Pleosporomycetidae</taxon>
        <taxon>Pleosporales</taxon>
        <taxon>Massarineae</taxon>
        <taxon>Periconiaceae</taxon>
        <taxon>Periconia</taxon>
    </lineage>
</organism>
<feature type="domain" description="C2H2-type" evidence="3">
    <location>
        <begin position="238"/>
        <end position="266"/>
    </location>
</feature>
<dbReference type="Gene3D" id="3.30.160.60">
    <property type="entry name" value="Classic Zinc Finger"/>
    <property type="match status" value="1"/>
</dbReference>
<evidence type="ECO:0000256" key="2">
    <source>
        <dbReference type="SAM" id="MobiDB-lite"/>
    </source>
</evidence>
<dbReference type="EMBL" id="CAOQHR010000003">
    <property type="protein sequence ID" value="CAI6332132.1"/>
    <property type="molecule type" value="Genomic_DNA"/>
</dbReference>
<reference evidence="4" key="1">
    <citation type="submission" date="2023-01" db="EMBL/GenBank/DDBJ databases">
        <authorList>
            <person name="Van Ghelder C."/>
            <person name="Rancurel C."/>
        </authorList>
    </citation>
    <scope>NUCLEOTIDE SEQUENCE</scope>
    <source>
        <strain evidence="4">CNCM I-4278</strain>
    </source>
</reference>
<evidence type="ECO:0000313" key="5">
    <source>
        <dbReference type="Proteomes" id="UP001152607"/>
    </source>
</evidence>
<keyword evidence="1" id="KW-0479">Metal-binding</keyword>
<feature type="region of interest" description="Disordered" evidence="2">
    <location>
        <begin position="254"/>
        <end position="278"/>
    </location>
</feature>
<dbReference type="GO" id="GO:0008270">
    <property type="term" value="F:zinc ion binding"/>
    <property type="evidence" value="ECO:0007669"/>
    <property type="project" value="UniProtKB-KW"/>
</dbReference>
<dbReference type="PROSITE" id="PS00028">
    <property type="entry name" value="ZINC_FINGER_C2H2_1"/>
    <property type="match status" value="1"/>
</dbReference>
<feature type="region of interest" description="Disordered" evidence="2">
    <location>
        <begin position="88"/>
        <end position="195"/>
    </location>
</feature>
<accession>A0A9W4UD61</accession>
<dbReference type="OrthoDB" id="6365676at2759"/>
<sequence length="278" mass="30850">MTDKLYSGHQEGAWQREIWDDTAFAKNYQYETSHQPQGYGSQNIYYNGAVRGYAGQIQGYSPDMFGSFGDNAYMSSYTQDCSYTAYATPSQQHQDTGPERYHHSFSNSAGQQQSPVTYTQNLEHPAVRTSSSEQTTSTPISTDWSTEPSQSITTASAGNITYSQPLPPPHQHQPPEQTTPLASLAPLTPPTPNTTTAMYSHFVQCKCGEILRGPHANGNLTRHRRSRKCTVPGEKRVLLCDKCDTQFQRSDALLNHKRKKHNAPPGTPRALQMDNGGS</sequence>
<feature type="compositionally biased region" description="Polar residues" evidence="2">
    <location>
        <begin position="104"/>
        <end position="163"/>
    </location>
</feature>
<proteinExistence type="predicted"/>
<evidence type="ECO:0000259" key="3">
    <source>
        <dbReference type="PROSITE" id="PS50157"/>
    </source>
</evidence>
<dbReference type="AlphaFoldDB" id="A0A9W4UD61"/>